<reference evidence="1 2" key="1">
    <citation type="submission" date="2016-10" db="EMBL/GenBank/DDBJ databases">
        <authorList>
            <person name="de Groot N.N."/>
        </authorList>
    </citation>
    <scope>NUCLEOTIDE SEQUENCE [LARGE SCALE GENOMIC DNA]</scope>
    <source>
        <strain evidence="1 2">CGMCC 4.2026</strain>
    </source>
</reference>
<dbReference type="RefSeq" id="WP_069464513.1">
    <property type="nucleotide sequence ID" value="NZ_FODD01000004.1"/>
</dbReference>
<dbReference type="OrthoDB" id="3386776at2"/>
<organism evidence="1 2">
    <name type="scientific">Actinacidiphila rubida</name>
    <dbReference type="NCBI Taxonomy" id="310780"/>
    <lineage>
        <taxon>Bacteria</taxon>
        <taxon>Bacillati</taxon>
        <taxon>Actinomycetota</taxon>
        <taxon>Actinomycetes</taxon>
        <taxon>Kitasatosporales</taxon>
        <taxon>Streptomycetaceae</taxon>
        <taxon>Actinacidiphila</taxon>
    </lineage>
</organism>
<dbReference type="EMBL" id="FODD01000004">
    <property type="protein sequence ID" value="SEN37800.1"/>
    <property type="molecule type" value="Genomic_DNA"/>
</dbReference>
<keyword evidence="2" id="KW-1185">Reference proteome</keyword>
<dbReference type="STRING" id="310780.SAMN05216267_1004204"/>
<protein>
    <submittedName>
        <fullName evidence="1">Uncharacterized protein</fullName>
    </submittedName>
</protein>
<sequence length="106" mass="11738">MSDLTADTKRIRDCSRELQRIYDEFTGHANPADGYSQAELGDSRITGAFHSFGSNWKIHREHLADQIRTLGMATEDAADTYDGVDKALADALRREDAAAKQQGPPE</sequence>
<name>A0A1H8G1Z7_9ACTN</name>
<evidence type="ECO:0000313" key="1">
    <source>
        <dbReference type="EMBL" id="SEN37800.1"/>
    </source>
</evidence>
<evidence type="ECO:0000313" key="2">
    <source>
        <dbReference type="Proteomes" id="UP000181951"/>
    </source>
</evidence>
<dbReference type="Proteomes" id="UP000181951">
    <property type="component" value="Unassembled WGS sequence"/>
</dbReference>
<gene>
    <name evidence="1" type="ORF">SAMN05216267_1004204</name>
</gene>
<dbReference type="AlphaFoldDB" id="A0A1H8G1Z7"/>
<proteinExistence type="predicted"/>
<accession>A0A1H8G1Z7</accession>